<proteinExistence type="predicted"/>
<organism evidence="2 3">
    <name type="scientific">Portunus trituberculatus</name>
    <name type="common">Swimming crab</name>
    <name type="synonym">Neptunus trituberculatus</name>
    <dbReference type="NCBI Taxonomy" id="210409"/>
    <lineage>
        <taxon>Eukaryota</taxon>
        <taxon>Metazoa</taxon>
        <taxon>Ecdysozoa</taxon>
        <taxon>Arthropoda</taxon>
        <taxon>Crustacea</taxon>
        <taxon>Multicrustacea</taxon>
        <taxon>Malacostraca</taxon>
        <taxon>Eumalacostraca</taxon>
        <taxon>Eucarida</taxon>
        <taxon>Decapoda</taxon>
        <taxon>Pleocyemata</taxon>
        <taxon>Brachyura</taxon>
        <taxon>Eubrachyura</taxon>
        <taxon>Portunoidea</taxon>
        <taxon>Portunidae</taxon>
        <taxon>Portuninae</taxon>
        <taxon>Portunus</taxon>
    </lineage>
</organism>
<dbReference type="EMBL" id="VSRR010062243">
    <property type="protein sequence ID" value="MPC83332.1"/>
    <property type="molecule type" value="Genomic_DNA"/>
</dbReference>
<evidence type="ECO:0000256" key="1">
    <source>
        <dbReference type="SAM" id="MobiDB-lite"/>
    </source>
</evidence>
<accession>A0A5B7IHP6</accession>
<feature type="region of interest" description="Disordered" evidence="1">
    <location>
        <begin position="143"/>
        <end position="201"/>
    </location>
</feature>
<evidence type="ECO:0000313" key="3">
    <source>
        <dbReference type="Proteomes" id="UP000324222"/>
    </source>
</evidence>
<gene>
    <name evidence="2" type="ORF">E2C01_078040</name>
</gene>
<dbReference type="AlphaFoldDB" id="A0A5B7IHP6"/>
<name>A0A5B7IHP6_PORTR</name>
<protein>
    <submittedName>
        <fullName evidence="2">Uncharacterized protein</fullName>
    </submittedName>
</protein>
<feature type="compositionally biased region" description="Pro residues" evidence="1">
    <location>
        <begin position="151"/>
        <end position="160"/>
    </location>
</feature>
<reference evidence="2 3" key="1">
    <citation type="submission" date="2019-05" db="EMBL/GenBank/DDBJ databases">
        <title>Another draft genome of Portunus trituberculatus and its Hox gene families provides insights of decapod evolution.</title>
        <authorList>
            <person name="Jeong J.-H."/>
            <person name="Song I."/>
            <person name="Kim S."/>
            <person name="Choi T."/>
            <person name="Kim D."/>
            <person name="Ryu S."/>
            <person name="Kim W."/>
        </authorList>
    </citation>
    <scope>NUCLEOTIDE SEQUENCE [LARGE SCALE GENOMIC DNA]</scope>
    <source>
        <tissue evidence="2">Muscle</tissue>
    </source>
</reference>
<sequence>MCPSPTSRNGIRLLAPGRVWAARGGAGWGRSRLCRHMCVVLCTVRCPVPPRAALRHTRPGLATPRAAPPGGPAAPSGAVAFHCHTQAGRAVAGRGRHAAHTHGMPRCGQGGERRGGAATPQCALLPKIVKHCTFFFVWSTRGGAERGSAPSPAPAPPSAPRPALLRPAPPRPALRAPRAAPTPPSDASVGAPPLSLFSLTH</sequence>
<feature type="region of interest" description="Disordered" evidence="1">
    <location>
        <begin position="58"/>
        <end position="77"/>
    </location>
</feature>
<feature type="region of interest" description="Disordered" evidence="1">
    <location>
        <begin position="90"/>
        <end position="118"/>
    </location>
</feature>
<dbReference type="Proteomes" id="UP000324222">
    <property type="component" value="Unassembled WGS sequence"/>
</dbReference>
<comment type="caution">
    <text evidence="2">The sequence shown here is derived from an EMBL/GenBank/DDBJ whole genome shotgun (WGS) entry which is preliminary data.</text>
</comment>
<evidence type="ECO:0000313" key="2">
    <source>
        <dbReference type="EMBL" id="MPC83332.1"/>
    </source>
</evidence>
<keyword evidence="3" id="KW-1185">Reference proteome</keyword>